<dbReference type="InterPro" id="IPR023100">
    <property type="entry name" value="D-aminoacylase_insert_dom_sf"/>
</dbReference>
<keyword evidence="3" id="KW-1185">Reference proteome</keyword>
<dbReference type="SUPFAM" id="SSF51556">
    <property type="entry name" value="Metallo-dependent hydrolases"/>
    <property type="match status" value="1"/>
</dbReference>
<dbReference type="PANTHER" id="PTHR11647">
    <property type="entry name" value="HYDRANTOINASE/DIHYDROPYRIMIDINASE FAMILY MEMBER"/>
    <property type="match status" value="1"/>
</dbReference>
<protein>
    <submittedName>
        <fullName evidence="2">N-acyl-D-amino-acid deacylase</fullName>
        <ecNumber evidence="2">3.5.1.81</ecNumber>
    </submittedName>
</protein>
<dbReference type="PANTHER" id="PTHR11647:SF1">
    <property type="entry name" value="COLLAPSIN RESPONSE MEDIATOR PROTEIN"/>
    <property type="match status" value="1"/>
</dbReference>
<dbReference type="InterPro" id="IPR013108">
    <property type="entry name" value="Amidohydro_3"/>
</dbReference>
<dbReference type="OrthoDB" id="9775607at2"/>
<dbReference type="Gene3D" id="2.30.40.10">
    <property type="entry name" value="Urease, subunit C, domain 1"/>
    <property type="match status" value="1"/>
</dbReference>
<dbReference type="GeneID" id="29419910"/>
<dbReference type="Proteomes" id="UP000019482">
    <property type="component" value="Unassembled WGS sequence"/>
</dbReference>
<keyword evidence="2" id="KW-0378">Hydrolase</keyword>
<evidence type="ECO:0000313" key="3">
    <source>
        <dbReference type="Proteomes" id="UP000019482"/>
    </source>
</evidence>
<dbReference type="CDD" id="cd01297">
    <property type="entry name" value="D-aminoacylase"/>
    <property type="match status" value="1"/>
</dbReference>
<accession>W6N3C6</accession>
<feature type="domain" description="Amidohydrolase 3" evidence="1">
    <location>
        <begin position="421"/>
        <end position="511"/>
    </location>
</feature>
<dbReference type="EC" id="3.5.1.81" evidence="2"/>
<proteinExistence type="predicted"/>
<feature type="domain" description="Amidohydrolase 3" evidence="1">
    <location>
        <begin position="45"/>
        <end position="271"/>
    </location>
</feature>
<dbReference type="Gene3D" id="3.20.20.140">
    <property type="entry name" value="Metal-dependent hydrolases"/>
    <property type="match status" value="1"/>
</dbReference>
<comment type="caution">
    <text evidence="2">The sequence shown here is derived from an EMBL/GenBank/DDBJ whole genome shotgun (WGS) entry which is preliminary data.</text>
</comment>
<dbReference type="Pfam" id="PF07969">
    <property type="entry name" value="Amidohydro_3"/>
    <property type="match status" value="2"/>
</dbReference>
<dbReference type="InterPro" id="IPR011059">
    <property type="entry name" value="Metal-dep_hydrolase_composite"/>
</dbReference>
<organism evidence="2 3">
    <name type="scientific">Clostridium tyrobutyricum DIVETGP</name>
    <dbReference type="NCBI Taxonomy" id="1408889"/>
    <lineage>
        <taxon>Bacteria</taxon>
        <taxon>Bacillati</taxon>
        <taxon>Bacillota</taxon>
        <taxon>Clostridia</taxon>
        <taxon>Eubacteriales</taxon>
        <taxon>Clostridiaceae</taxon>
        <taxon>Clostridium</taxon>
    </lineage>
</organism>
<dbReference type="SUPFAM" id="SSF51338">
    <property type="entry name" value="Composite domain of metallo-dependent hydrolases"/>
    <property type="match status" value="1"/>
</dbReference>
<evidence type="ECO:0000259" key="1">
    <source>
        <dbReference type="Pfam" id="PF07969"/>
    </source>
</evidence>
<gene>
    <name evidence="2" type="ORF">CTDIVETGP_0666</name>
</gene>
<dbReference type="RefSeq" id="WP_017894794.1">
    <property type="nucleotide sequence ID" value="NZ_CBXI010000008.1"/>
</dbReference>
<dbReference type="Gene3D" id="3.30.1490.130">
    <property type="entry name" value="D-aminoacylase. Domain 3"/>
    <property type="match status" value="1"/>
</dbReference>
<sequence>MSSVLIKNGIIVDGTGSSQYKADIVIKNEIISCIGKNIGGKFDTVIDANGKVVCPGFIDTHSHSDVQILLDPYVEPKVRQGITTEVLGQDGVSTAPIPEKYISPWRKNIAGLDGDSTKLKWDWKDTKGYLKLLEKNKTATNVSYLVPHGNIRMEAVGLENRPLTREDIQKMKDITERELKAGAIGISSGLIYMPCAYSEVNELIEICKVAAEQDKIFVVHQRSEADDIVNSMKEIIKIGRESGVKIHFSHFKVCGKKNWDKVDKMAELLDEAEKEGLRVSYDQYPYSAGSTMLGVVLPGWVHDGGTDKLLKRLEDNDLRKKMIDDIKNGIPGWDNFIDFAGFENIYVTSVKTDKNKDCIGKNLVEIADMRNKDPYNATFDLLYEEENAVGMYDYYGTEEHVIKFLKRREQNVCTDGLLAGKPHPRVYGTFPRILGRYVREKKVLTLEDAIYKMTYKAAKTFNIKDRGVLQVGKKADVVIFSPDTVIDKSTFIDPEQYPEGIDTVIINGNVVLDNGKRSKDLSGSVIRI</sequence>
<name>W6N3C6_CLOTY</name>
<dbReference type="InterPro" id="IPR032466">
    <property type="entry name" value="Metal_Hydrolase"/>
</dbReference>
<evidence type="ECO:0000313" key="2">
    <source>
        <dbReference type="EMBL" id="CDL90596.1"/>
    </source>
</evidence>
<dbReference type="InterPro" id="IPR050378">
    <property type="entry name" value="Metallo-dep_Hydrolases_sf"/>
</dbReference>
<dbReference type="GO" id="GO:0047420">
    <property type="term" value="F:N-acyl-D-amino-acid deacylase activity"/>
    <property type="evidence" value="ECO:0007669"/>
    <property type="project" value="UniProtKB-EC"/>
</dbReference>
<dbReference type="AlphaFoldDB" id="W6N3C6"/>
<reference evidence="2 3" key="1">
    <citation type="journal article" date="2015" name="Genome Announc.">
        <title>Draft Genome Sequence of Clostridium tyrobutyricum Strain DIVETGP, Isolated from Cow's Milk for Grana Padano Production.</title>
        <authorList>
            <person name="Soggiu A."/>
            <person name="Piras C."/>
            <person name="Gaiarsa S."/>
            <person name="Sassera D."/>
            <person name="Roncada P."/>
            <person name="Bendixen E."/>
            <person name="Brasca M."/>
            <person name="Bonizzi L."/>
        </authorList>
    </citation>
    <scope>NUCLEOTIDE SEQUENCE [LARGE SCALE GENOMIC DNA]</scope>
    <source>
        <strain evidence="2 3">DIVETGP</strain>
    </source>
</reference>
<dbReference type="EMBL" id="CBXI010000008">
    <property type="protein sequence ID" value="CDL90596.1"/>
    <property type="molecule type" value="Genomic_DNA"/>
</dbReference>